<keyword evidence="1" id="KW-0227">DNA damage</keyword>
<dbReference type="InterPro" id="IPR039920">
    <property type="entry name" value="MMS19"/>
</dbReference>
<dbReference type="OrthoDB" id="342900at2759"/>
<comment type="similarity">
    <text evidence="1">Belongs to the MET18/MMS19 family.</text>
</comment>
<dbReference type="AlphaFoldDB" id="A0A8J4XND5"/>
<comment type="function">
    <text evidence="1">Key component of the cytosolic iron-sulfur protein assembly (CIA) complex, a multiprotein complex that mediates the incorporation of iron-sulfur cluster into apoproteins specifically involved in DNA metabolism and genomic integrity. In the CIA complex, MMS19 acts as an adapter between early-acting CIA components and a subset of cellular target iron-sulfur proteins.</text>
</comment>
<dbReference type="GO" id="GO:0051604">
    <property type="term" value="P:protein maturation"/>
    <property type="evidence" value="ECO:0007669"/>
    <property type="project" value="UniProtKB-UniRule"/>
</dbReference>
<name>A0A8J4XND5_CHIOP</name>
<keyword evidence="1" id="KW-0963">Cytoplasm</keyword>
<comment type="subcellular location">
    <subcellularLocation>
        <location evidence="1">Cytoplasm</location>
        <location evidence="1">Cytoskeleton</location>
        <location evidence="1">Spindle</location>
    </subcellularLocation>
    <subcellularLocation>
        <location evidence="1">Nucleus</location>
    </subcellularLocation>
</comment>
<dbReference type="GO" id="GO:0097361">
    <property type="term" value="C:cytosolic [4Fe-4S] assembly targeting complex"/>
    <property type="evidence" value="ECO:0007669"/>
    <property type="project" value="UniProtKB-UniRule"/>
</dbReference>
<dbReference type="PANTHER" id="PTHR12891">
    <property type="entry name" value="DNA REPAIR/TRANSCRIPTION PROTEIN MET18/MMS19"/>
    <property type="match status" value="1"/>
</dbReference>
<comment type="subunit">
    <text evidence="1">Component of the CIA complex.</text>
</comment>
<accession>A0A8J4XND5</accession>
<evidence type="ECO:0000256" key="1">
    <source>
        <dbReference type="RuleBase" id="RU367072"/>
    </source>
</evidence>
<dbReference type="GO" id="GO:0016226">
    <property type="term" value="P:iron-sulfur cluster assembly"/>
    <property type="evidence" value="ECO:0007669"/>
    <property type="project" value="UniProtKB-UniRule"/>
</dbReference>
<sequence>MSDILFDQVACCEVYSAEDLHQHTRPLWSSLCREVMEGASKEVEEAALSALIAVVSVLEAGLTTSASRAAAATLMQEAFAECESHLEAPEQRLMWPSTRLLVALVVAAPGPAAAITARVVPQLTRQFVRSDATELACQNTMSALAMVLEAAAKHSHMLLGQWVATFFRLLYLYSLDVKLAKMSPLTSPFRTHGIG</sequence>
<reference evidence="2" key="1">
    <citation type="submission" date="2020-07" db="EMBL/GenBank/DDBJ databases">
        <title>The High-quality genome of the commercially important snow crab, Chionoecetes opilio.</title>
        <authorList>
            <person name="Jeong J.-H."/>
            <person name="Ryu S."/>
        </authorList>
    </citation>
    <scope>NUCLEOTIDE SEQUENCE</scope>
    <source>
        <strain evidence="2">MADBK_172401_WGS</strain>
        <tissue evidence="2">Digestive gland</tissue>
    </source>
</reference>
<evidence type="ECO:0000313" key="3">
    <source>
        <dbReference type="Proteomes" id="UP000770661"/>
    </source>
</evidence>
<organism evidence="2 3">
    <name type="scientific">Chionoecetes opilio</name>
    <name type="common">Atlantic snow crab</name>
    <name type="synonym">Cancer opilio</name>
    <dbReference type="NCBI Taxonomy" id="41210"/>
    <lineage>
        <taxon>Eukaryota</taxon>
        <taxon>Metazoa</taxon>
        <taxon>Ecdysozoa</taxon>
        <taxon>Arthropoda</taxon>
        <taxon>Crustacea</taxon>
        <taxon>Multicrustacea</taxon>
        <taxon>Malacostraca</taxon>
        <taxon>Eumalacostraca</taxon>
        <taxon>Eucarida</taxon>
        <taxon>Decapoda</taxon>
        <taxon>Pleocyemata</taxon>
        <taxon>Brachyura</taxon>
        <taxon>Eubrachyura</taxon>
        <taxon>Majoidea</taxon>
        <taxon>Majidae</taxon>
        <taxon>Chionoecetes</taxon>
    </lineage>
</organism>
<dbReference type="EMBL" id="JACEEZ010024014">
    <property type="protein sequence ID" value="KAG0710620.1"/>
    <property type="molecule type" value="Genomic_DNA"/>
</dbReference>
<keyword evidence="3" id="KW-1185">Reference proteome</keyword>
<keyword evidence="1" id="KW-0234">DNA repair</keyword>
<proteinExistence type="inferred from homology"/>
<dbReference type="Proteomes" id="UP000770661">
    <property type="component" value="Unassembled WGS sequence"/>
</dbReference>
<keyword evidence="1" id="KW-0206">Cytoskeleton</keyword>
<dbReference type="PANTHER" id="PTHR12891:SF0">
    <property type="entry name" value="MMS19 NUCLEOTIDE EXCISION REPAIR PROTEIN HOMOLOG"/>
    <property type="match status" value="1"/>
</dbReference>
<protein>
    <recommendedName>
        <fullName evidence="1">MMS19 nucleotide excision repair protein</fullName>
    </recommendedName>
</protein>
<dbReference type="GO" id="GO:0005819">
    <property type="term" value="C:spindle"/>
    <property type="evidence" value="ECO:0007669"/>
    <property type="project" value="UniProtKB-SubCell"/>
</dbReference>
<gene>
    <name evidence="2" type="primary">mms19</name>
    <name evidence="2" type="ORF">GWK47_022422</name>
</gene>
<dbReference type="GO" id="GO:0005634">
    <property type="term" value="C:nucleus"/>
    <property type="evidence" value="ECO:0007669"/>
    <property type="project" value="UniProtKB-SubCell"/>
</dbReference>
<dbReference type="GO" id="GO:0006281">
    <property type="term" value="P:DNA repair"/>
    <property type="evidence" value="ECO:0007669"/>
    <property type="project" value="UniProtKB-UniRule"/>
</dbReference>
<evidence type="ECO:0000313" key="2">
    <source>
        <dbReference type="EMBL" id="KAG0710620.1"/>
    </source>
</evidence>
<comment type="caution">
    <text evidence="2">The sequence shown here is derived from an EMBL/GenBank/DDBJ whole genome shotgun (WGS) entry which is preliminary data.</text>
</comment>
<keyword evidence="1" id="KW-0539">Nucleus</keyword>